<feature type="coiled-coil region" evidence="7">
    <location>
        <begin position="128"/>
        <end position="155"/>
    </location>
</feature>
<reference evidence="9 11" key="2">
    <citation type="journal article" date="2013" name="Nature">
        <title>Insights into bilaterian evolution from three spiralian genomes.</title>
        <authorList>
            <person name="Simakov O."/>
            <person name="Marletaz F."/>
            <person name="Cho S.J."/>
            <person name="Edsinger-Gonzales E."/>
            <person name="Havlak P."/>
            <person name="Hellsten U."/>
            <person name="Kuo D.H."/>
            <person name="Larsson T."/>
            <person name="Lv J."/>
            <person name="Arendt D."/>
            <person name="Savage R."/>
            <person name="Osoegawa K."/>
            <person name="de Jong P."/>
            <person name="Grimwood J."/>
            <person name="Chapman J.A."/>
            <person name="Shapiro H."/>
            <person name="Aerts A."/>
            <person name="Otillar R.P."/>
            <person name="Terry A.Y."/>
            <person name="Boore J.L."/>
            <person name="Grigoriev I.V."/>
            <person name="Lindberg D.R."/>
            <person name="Seaver E.C."/>
            <person name="Weisblat D.A."/>
            <person name="Putnam N.H."/>
            <person name="Rokhsar D.S."/>
        </authorList>
    </citation>
    <scope>NUCLEOTIDE SEQUENCE</scope>
    <source>
        <strain evidence="9 11">I ESC-2004</strain>
    </source>
</reference>
<dbReference type="HOGENOM" id="CLU_008645_5_0_1"/>
<protein>
    <recommendedName>
        <fullName evidence="8">RING-type domain-containing protein</fullName>
    </recommendedName>
</protein>
<dbReference type="InterPro" id="IPR011042">
    <property type="entry name" value="6-blade_b-propeller_TolB-like"/>
</dbReference>
<accession>R7TX30</accession>
<evidence type="ECO:0000256" key="1">
    <source>
        <dbReference type="ARBA" id="ARBA00022723"/>
    </source>
</evidence>
<dbReference type="OrthoDB" id="10039644at2759"/>
<evidence type="ECO:0000256" key="2">
    <source>
        <dbReference type="ARBA" id="ARBA00022737"/>
    </source>
</evidence>
<dbReference type="GO" id="GO:0043161">
    <property type="term" value="P:proteasome-mediated ubiquitin-dependent protein catabolic process"/>
    <property type="evidence" value="ECO:0007669"/>
    <property type="project" value="TreeGrafter"/>
</dbReference>
<organism evidence="9">
    <name type="scientific">Capitella teleta</name>
    <name type="common">Polychaete worm</name>
    <dbReference type="NCBI Taxonomy" id="283909"/>
    <lineage>
        <taxon>Eukaryota</taxon>
        <taxon>Metazoa</taxon>
        <taxon>Spiralia</taxon>
        <taxon>Lophotrochozoa</taxon>
        <taxon>Annelida</taxon>
        <taxon>Polychaeta</taxon>
        <taxon>Sedentaria</taxon>
        <taxon>Scolecida</taxon>
        <taxon>Capitellidae</taxon>
        <taxon>Capitella</taxon>
    </lineage>
</organism>
<dbReference type="PROSITE" id="PS51125">
    <property type="entry name" value="NHL"/>
    <property type="match status" value="2"/>
</dbReference>
<dbReference type="OMA" id="HCIKIFL"/>
<dbReference type="SUPFAM" id="SSF101898">
    <property type="entry name" value="NHL repeat"/>
    <property type="match status" value="1"/>
</dbReference>
<dbReference type="InterPro" id="IPR001841">
    <property type="entry name" value="Znf_RING"/>
</dbReference>
<keyword evidence="1" id="KW-0479">Metal-binding</keyword>
<evidence type="ECO:0000256" key="5">
    <source>
        <dbReference type="PROSITE-ProRule" id="PRU00175"/>
    </source>
</evidence>
<evidence type="ECO:0000313" key="10">
    <source>
        <dbReference type="EnsemblMetazoa" id="CapteP177644"/>
    </source>
</evidence>
<evidence type="ECO:0000259" key="8">
    <source>
        <dbReference type="PROSITE" id="PS50089"/>
    </source>
</evidence>
<dbReference type="Gene3D" id="3.30.40.10">
    <property type="entry name" value="Zinc/RING finger domain, C3HC4 (zinc finger)"/>
    <property type="match status" value="1"/>
</dbReference>
<evidence type="ECO:0000256" key="3">
    <source>
        <dbReference type="ARBA" id="ARBA00022771"/>
    </source>
</evidence>
<keyword evidence="4" id="KW-0862">Zinc</keyword>
<dbReference type="InterPro" id="IPR050952">
    <property type="entry name" value="TRIM-NHL_E3_ligases"/>
</dbReference>
<evidence type="ECO:0000313" key="11">
    <source>
        <dbReference type="Proteomes" id="UP000014760"/>
    </source>
</evidence>
<dbReference type="SMART" id="SM00184">
    <property type="entry name" value="RING"/>
    <property type="match status" value="1"/>
</dbReference>
<dbReference type="SUPFAM" id="SSF57850">
    <property type="entry name" value="RING/U-box"/>
    <property type="match status" value="1"/>
</dbReference>
<reference evidence="10" key="3">
    <citation type="submission" date="2015-06" db="UniProtKB">
        <authorList>
            <consortium name="EnsemblMetazoa"/>
        </authorList>
    </citation>
    <scope>IDENTIFICATION</scope>
</reference>
<dbReference type="PROSITE" id="PS50089">
    <property type="entry name" value="ZF_RING_2"/>
    <property type="match status" value="1"/>
</dbReference>
<dbReference type="InterPro" id="IPR017907">
    <property type="entry name" value="Znf_RING_CS"/>
</dbReference>
<dbReference type="AlphaFoldDB" id="R7TX30"/>
<keyword evidence="2" id="KW-0677">Repeat</keyword>
<dbReference type="PANTHER" id="PTHR24104">
    <property type="entry name" value="E3 UBIQUITIN-PROTEIN LIGASE NHLRC1-RELATED"/>
    <property type="match status" value="1"/>
</dbReference>
<reference evidence="11" key="1">
    <citation type="submission" date="2012-12" db="EMBL/GenBank/DDBJ databases">
        <authorList>
            <person name="Hellsten U."/>
            <person name="Grimwood J."/>
            <person name="Chapman J.A."/>
            <person name="Shapiro H."/>
            <person name="Aerts A."/>
            <person name="Otillar R.P."/>
            <person name="Terry A.Y."/>
            <person name="Boore J.L."/>
            <person name="Simakov O."/>
            <person name="Marletaz F."/>
            <person name="Cho S.-J."/>
            <person name="Edsinger-Gonzales E."/>
            <person name="Havlak P."/>
            <person name="Kuo D.-H."/>
            <person name="Larsson T."/>
            <person name="Lv J."/>
            <person name="Arendt D."/>
            <person name="Savage R."/>
            <person name="Osoegawa K."/>
            <person name="de Jong P."/>
            <person name="Lindberg D.R."/>
            <person name="Seaver E.C."/>
            <person name="Weisblat D.A."/>
            <person name="Putnam N.H."/>
            <person name="Grigoriev I.V."/>
            <person name="Rokhsar D.S."/>
        </authorList>
    </citation>
    <scope>NUCLEOTIDE SEQUENCE</scope>
    <source>
        <strain evidence="11">I ESC-2004</strain>
    </source>
</reference>
<evidence type="ECO:0000256" key="4">
    <source>
        <dbReference type="ARBA" id="ARBA00022833"/>
    </source>
</evidence>
<dbReference type="EMBL" id="KB307920">
    <property type="protein sequence ID" value="ELT98473.1"/>
    <property type="molecule type" value="Genomic_DNA"/>
</dbReference>
<dbReference type="InterPro" id="IPR027370">
    <property type="entry name" value="Znf-RING_euk"/>
</dbReference>
<gene>
    <name evidence="9" type="ORF">CAPTEDRAFT_177644</name>
</gene>
<dbReference type="Proteomes" id="UP000014760">
    <property type="component" value="Unassembled WGS sequence"/>
</dbReference>
<feature type="repeat" description="NHL" evidence="6">
    <location>
        <begin position="489"/>
        <end position="528"/>
    </location>
</feature>
<dbReference type="Gene3D" id="2.120.10.30">
    <property type="entry name" value="TolB, C-terminal domain"/>
    <property type="match status" value="1"/>
</dbReference>
<keyword evidence="7" id="KW-0175">Coiled coil</keyword>
<dbReference type="InterPro" id="IPR001258">
    <property type="entry name" value="NHL_repeat"/>
</dbReference>
<feature type="domain" description="RING-type" evidence="8">
    <location>
        <begin position="17"/>
        <end position="62"/>
    </location>
</feature>
<keyword evidence="11" id="KW-1185">Reference proteome</keyword>
<name>R7TX30_CAPTE</name>
<dbReference type="GO" id="GO:0061630">
    <property type="term" value="F:ubiquitin protein ligase activity"/>
    <property type="evidence" value="ECO:0007669"/>
    <property type="project" value="TreeGrafter"/>
</dbReference>
<sequence>MATEGPIERVGDELLTCSICYDHYEQPKVLPCLHTYCQKCIARHYEVHRLRQSGQLSCPSCRELIKPPPGGIAAFRNDGAVKRTEELLKTLPGLDGEVEACEGGEYARENAMLEGARGMDRSLVASQRQAITQQLARLQDALRKLRSKLLQLYAIETYVKYSIEMEIDSKAEAAKKTGHEPKQKWLEAVRVEMQALHAPTMAELASEQDKLYQKIVEIVSVASVAEAVLTKASIQQFDDCFDTLSEHISAVEPLAVQFLEEGSAKREAINQLVPKYKLSSRMASEVGLMLGSGNEAKRRKLAAYSGDLVQVRLLAKVSGRGTKLGKFDYPTNATFVHDGSIVVCDKNNKRLQILDAKGTPQRLLLEGCMKPRRARVCPVDGLLYVSDELASCVRVFTLDGKHVRSIGDTEFQCPAGMAFNSKGHLVLTDSEKCYVYVYKRNGSLITRFFFKFIKDRNMSNPYFVAVNEDDQIIISDCRNGLVKVFSITGNHLFTIADLVIPRGVCVDPYGNILVAEGDKHRISMYNPYGKFMQYIIDQGQFGLKFPMSLDVNEDGQLVVTQCGFYDDHEVLLFQLY</sequence>
<dbReference type="PROSITE" id="PS00518">
    <property type="entry name" value="ZF_RING_1"/>
    <property type="match status" value="1"/>
</dbReference>
<evidence type="ECO:0000256" key="7">
    <source>
        <dbReference type="SAM" id="Coils"/>
    </source>
</evidence>
<dbReference type="EMBL" id="AMQN01002056">
    <property type="status" value="NOT_ANNOTATED_CDS"/>
    <property type="molecule type" value="Genomic_DNA"/>
</dbReference>
<dbReference type="GO" id="GO:0000209">
    <property type="term" value="P:protein polyubiquitination"/>
    <property type="evidence" value="ECO:0007669"/>
    <property type="project" value="TreeGrafter"/>
</dbReference>
<dbReference type="STRING" id="283909.R7TX30"/>
<evidence type="ECO:0000256" key="6">
    <source>
        <dbReference type="PROSITE-ProRule" id="PRU00504"/>
    </source>
</evidence>
<dbReference type="GO" id="GO:0008270">
    <property type="term" value="F:zinc ion binding"/>
    <property type="evidence" value="ECO:0007669"/>
    <property type="project" value="UniProtKB-KW"/>
</dbReference>
<keyword evidence="3 5" id="KW-0863">Zinc-finger</keyword>
<dbReference type="InterPro" id="IPR013083">
    <property type="entry name" value="Znf_RING/FYVE/PHD"/>
</dbReference>
<dbReference type="EnsemblMetazoa" id="CapteT177644">
    <property type="protein sequence ID" value="CapteP177644"/>
    <property type="gene ID" value="CapteG177644"/>
</dbReference>
<evidence type="ECO:0000313" key="9">
    <source>
        <dbReference type="EMBL" id="ELT98473.1"/>
    </source>
</evidence>
<proteinExistence type="predicted"/>
<feature type="repeat" description="NHL" evidence="6">
    <location>
        <begin position="314"/>
        <end position="357"/>
    </location>
</feature>
<dbReference type="CDD" id="cd05819">
    <property type="entry name" value="NHL"/>
    <property type="match status" value="1"/>
</dbReference>
<dbReference type="Pfam" id="PF13445">
    <property type="entry name" value="zf-RING_UBOX"/>
    <property type="match status" value="1"/>
</dbReference>
<dbReference type="PANTHER" id="PTHR24104:SF59">
    <property type="entry name" value="TRIPARTITE MOTIF-CONTAINING PROTEIN 2-LIKE"/>
    <property type="match status" value="1"/>
</dbReference>